<keyword evidence="2" id="KW-0326">Glycosidase</keyword>
<evidence type="ECO:0000256" key="2">
    <source>
        <dbReference type="ARBA" id="ARBA00023295"/>
    </source>
</evidence>
<sequence length="242" mass="26625">MLGLPREPKWSHLKYLHKAIKLAEAALVATDPAVTSLGNSQEVGQSLPMKMTPVNTTLSWQSYIEETASSTDDNTFTLDGLYEQINVTRDDTDYLWYMTDITIGPNEEFLKNGSYPLLTIDSAGHALHVFVNGQLSGTVYAGLAFPKLRFSDNVKLQAGINKLVLLSIAVGLPSFPFLFPLEIIEPDLELLACICEKIGMKGEALSLHTVKGSSSVEWVEGSLLAQKQPLTWYKVSNFIVST</sequence>
<evidence type="ECO:0000313" key="5">
    <source>
        <dbReference type="Proteomes" id="UP001457282"/>
    </source>
</evidence>
<evidence type="ECO:0000313" key="4">
    <source>
        <dbReference type="EMBL" id="KAK9947950.1"/>
    </source>
</evidence>
<dbReference type="GO" id="GO:0005975">
    <property type="term" value="P:carbohydrate metabolic process"/>
    <property type="evidence" value="ECO:0007669"/>
    <property type="project" value="InterPro"/>
</dbReference>
<dbReference type="AlphaFoldDB" id="A0AAW1YH75"/>
<dbReference type="SUPFAM" id="SSF49785">
    <property type="entry name" value="Galactose-binding domain-like"/>
    <property type="match status" value="1"/>
</dbReference>
<proteinExistence type="predicted"/>
<gene>
    <name evidence="4" type="ORF">M0R45_003545</name>
</gene>
<keyword evidence="1" id="KW-0378">Hydrolase</keyword>
<dbReference type="InterPro" id="IPR048913">
    <property type="entry name" value="BetaGal_gal-bd"/>
</dbReference>
<name>A0AAW1YH75_RUBAR</name>
<dbReference type="InterPro" id="IPR001944">
    <property type="entry name" value="Glycoside_Hdrlase_35"/>
</dbReference>
<dbReference type="PANTHER" id="PTHR23421">
    <property type="entry name" value="BETA-GALACTOSIDASE RELATED"/>
    <property type="match status" value="1"/>
</dbReference>
<dbReference type="GO" id="GO:0004553">
    <property type="term" value="F:hydrolase activity, hydrolyzing O-glycosyl compounds"/>
    <property type="evidence" value="ECO:0007669"/>
    <property type="project" value="InterPro"/>
</dbReference>
<evidence type="ECO:0000256" key="1">
    <source>
        <dbReference type="ARBA" id="ARBA00022801"/>
    </source>
</evidence>
<reference evidence="4 5" key="1">
    <citation type="journal article" date="2023" name="G3 (Bethesda)">
        <title>A chromosome-length genome assembly and annotation of blackberry (Rubus argutus, cv. 'Hillquist').</title>
        <authorList>
            <person name="Bruna T."/>
            <person name="Aryal R."/>
            <person name="Dudchenko O."/>
            <person name="Sargent D.J."/>
            <person name="Mead D."/>
            <person name="Buti M."/>
            <person name="Cavallini A."/>
            <person name="Hytonen T."/>
            <person name="Andres J."/>
            <person name="Pham M."/>
            <person name="Weisz D."/>
            <person name="Mascagni F."/>
            <person name="Usai G."/>
            <person name="Natali L."/>
            <person name="Bassil N."/>
            <person name="Fernandez G.E."/>
            <person name="Lomsadze A."/>
            <person name="Armour M."/>
            <person name="Olukolu B."/>
            <person name="Poorten T."/>
            <person name="Britton C."/>
            <person name="Davik J."/>
            <person name="Ashrafi H."/>
            <person name="Aiden E.L."/>
            <person name="Borodovsky M."/>
            <person name="Worthington M."/>
        </authorList>
    </citation>
    <scope>NUCLEOTIDE SEQUENCE [LARGE SCALE GENOMIC DNA]</scope>
    <source>
        <strain evidence="4">PI 553951</strain>
    </source>
</reference>
<accession>A0AAW1YH75</accession>
<keyword evidence="5" id="KW-1185">Reference proteome</keyword>
<dbReference type="Proteomes" id="UP001457282">
    <property type="component" value="Unassembled WGS sequence"/>
</dbReference>
<dbReference type="InterPro" id="IPR008979">
    <property type="entry name" value="Galactose-bd-like_sf"/>
</dbReference>
<evidence type="ECO:0000259" key="3">
    <source>
        <dbReference type="Pfam" id="PF21467"/>
    </source>
</evidence>
<protein>
    <recommendedName>
        <fullName evidence="3">Beta-galactosidase galactose-binding domain-containing protein</fullName>
    </recommendedName>
</protein>
<comment type="caution">
    <text evidence="4">The sequence shown here is derived from an EMBL/GenBank/DDBJ whole genome shotgun (WGS) entry which is preliminary data.</text>
</comment>
<feature type="domain" description="Beta-galactosidase galactose-binding" evidence="3">
    <location>
        <begin position="94"/>
        <end position="141"/>
    </location>
</feature>
<dbReference type="Pfam" id="PF21467">
    <property type="entry name" value="BetaGal_gal-bd"/>
    <property type="match status" value="1"/>
</dbReference>
<dbReference type="EMBL" id="JBEDUW010000001">
    <property type="protein sequence ID" value="KAK9947950.1"/>
    <property type="molecule type" value="Genomic_DNA"/>
</dbReference>
<organism evidence="4 5">
    <name type="scientific">Rubus argutus</name>
    <name type="common">Southern blackberry</name>
    <dbReference type="NCBI Taxonomy" id="59490"/>
    <lineage>
        <taxon>Eukaryota</taxon>
        <taxon>Viridiplantae</taxon>
        <taxon>Streptophyta</taxon>
        <taxon>Embryophyta</taxon>
        <taxon>Tracheophyta</taxon>
        <taxon>Spermatophyta</taxon>
        <taxon>Magnoliopsida</taxon>
        <taxon>eudicotyledons</taxon>
        <taxon>Gunneridae</taxon>
        <taxon>Pentapetalae</taxon>
        <taxon>rosids</taxon>
        <taxon>fabids</taxon>
        <taxon>Rosales</taxon>
        <taxon>Rosaceae</taxon>
        <taxon>Rosoideae</taxon>
        <taxon>Rosoideae incertae sedis</taxon>
        <taxon>Rubus</taxon>
    </lineage>
</organism>